<proteinExistence type="predicted"/>
<evidence type="ECO:0000256" key="1">
    <source>
        <dbReference type="SAM" id="MobiDB-lite"/>
    </source>
</evidence>
<feature type="compositionally biased region" description="Pro residues" evidence="1">
    <location>
        <begin position="132"/>
        <end position="142"/>
    </location>
</feature>
<protein>
    <submittedName>
        <fullName evidence="2">Uncharacterized protein</fullName>
    </submittedName>
</protein>
<dbReference type="AlphaFoldDB" id="A0A9N8E8V1"/>
<reference evidence="2" key="1">
    <citation type="submission" date="2020-06" db="EMBL/GenBank/DDBJ databases">
        <authorList>
            <consortium name="Plant Systems Biology data submission"/>
        </authorList>
    </citation>
    <scope>NUCLEOTIDE SEQUENCE</scope>
    <source>
        <strain evidence="2">D6</strain>
    </source>
</reference>
<gene>
    <name evidence="2" type="ORF">SEMRO_753_G197260.1</name>
</gene>
<sequence>MWGYGNTSPFDIITHLVTKYVEGGDVISDRNAVRRSSHSTSHGPIHSSHREWNNVHPENRTLIHFKEFFRDAENVRQTETTVSARRLPPTKPTQTITDTQTVSTGTSTLTQPQLIDKPRSPGSSKSHCREPQAPPTTPPPPDRPNRRSTTRANTSIVGLTAAELDAMGWCWTHGYCHHPAHNSETCNFPKKGHNIQATAQNKMVGSNERYQPRRGN</sequence>
<comment type="caution">
    <text evidence="2">The sequence shown here is derived from an EMBL/GenBank/DDBJ whole genome shotgun (WGS) entry which is preliminary data.</text>
</comment>
<name>A0A9N8E8V1_9STRA</name>
<keyword evidence="3" id="KW-1185">Reference proteome</keyword>
<evidence type="ECO:0000313" key="3">
    <source>
        <dbReference type="Proteomes" id="UP001153069"/>
    </source>
</evidence>
<feature type="compositionally biased region" description="Low complexity" evidence="1">
    <location>
        <begin position="92"/>
        <end position="112"/>
    </location>
</feature>
<dbReference type="EMBL" id="CAICTM010000752">
    <property type="protein sequence ID" value="CAB9515985.1"/>
    <property type="molecule type" value="Genomic_DNA"/>
</dbReference>
<dbReference type="Proteomes" id="UP001153069">
    <property type="component" value="Unassembled WGS sequence"/>
</dbReference>
<dbReference type="OrthoDB" id="51551at2759"/>
<feature type="region of interest" description="Disordered" evidence="1">
    <location>
        <begin position="78"/>
        <end position="154"/>
    </location>
</feature>
<evidence type="ECO:0000313" key="2">
    <source>
        <dbReference type="EMBL" id="CAB9515985.1"/>
    </source>
</evidence>
<accession>A0A9N8E8V1</accession>
<organism evidence="2 3">
    <name type="scientific">Seminavis robusta</name>
    <dbReference type="NCBI Taxonomy" id="568900"/>
    <lineage>
        <taxon>Eukaryota</taxon>
        <taxon>Sar</taxon>
        <taxon>Stramenopiles</taxon>
        <taxon>Ochrophyta</taxon>
        <taxon>Bacillariophyta</taxon>
        <taxon>Bacillariophyceae</taxon>
        <taxon>Bacillariophycidae</taxon>
        <taxon>Naviculales</taxon>
        <taxon>Naviculaceae</taxon>
        <taxon>Seminavis</taxon>
    </lineage>
</organism>